<sequence>MKKAAIFIMLTVFLIGCQQENYLAQQSDKRNAQQDYKEEPVTFVQENEEEEEKEEEQEEKQQEKEQENEQTNENTDDSLTVIDDSESVSLVVNKQRKLPDGFEPDDLEEANVPYHAAEGDPKRLLQKVAADALEGLFADAKEDGLELVAVSGYRSYDRQKQIYENNVATNGQQHADKFSAKPGTSEHQTGLAMDVASAALVAVLEQSFIETNEGQWLEDHAHEHGFIIRYPEGKEEITGYSYEPWHLRYVGKEIATEIYQAQITLEEYFGLYP</sequence>
<feature type="compositionally biased region" description="Acidic residues" evidence="1">
    <location>
        <begin position="46"/>
        <end position="58"/>
    </location>
</feature>
<evidence type="ECO:0000259" key="2">
    <source>
        <dbReference type="Pfam" id="PF02557"/>
    </source>
</evidence>
<feature type="compositionally biased region" description="Basic and acidic residues" evidence="1">
    <location>
        <begin position="27"/>
        <end position="40"/>
    </location>
</feature>
<evidence type="ECO:0000256" key="1">
    <source>
        <dbReference type="SAM" id="MobiDB-lite"/>
    </source>
</evidence>
<evidence type="ECO:0000313" key="3">
    <source>
        <dbReference type="EMBL" id="SFL40863.1"/>
    </source>
</evidence>
<gene>
    <name evidence="3" type="ORF">SAMN04487943_101403</name>
</gene>
<feature type="domain" description="D-alanyl-D-alanine carboxypeptidase-like core" evidence="2">
    <location>
        <begin position="123"/>
        <end position="252"/>
    </location>
</feature>
<dbReference type="CDD" id="cd14852">
    <property type="entry name" value="LD-carboxypeptidase"/>
    <property type="match status" value="1"/>
</dbReference>
<dbReference type="Proteomes" id="UP000198565">
    <property type="component" value="Unassembled WGS sequence"/>
</dbReference>
<dbReference type="InterPro" id="IPR058193">
    <property type="entry name" value="VanY/YodJ_core_dom"/>
</dbReference>
<protein>
    <submittedName>
        <fullName evidence="3">D-alanyl-D-alanine carboxypeptidase</fullName>
    </submittedName>
</protein>
<dbReference type="GO" id="GO:0006508">
    <property type="term" value="P:proteolysis"/>
    <property type="evidence" value="ECO:0007669"/>
    <property type="project" value="InterPro"/>
</dbReference>
<dbReference type="RefSeq" id="WP_091480417.1">
    <property type="nucleotide sequence ID" value="NZ_FOTR01000001.1"/>
</dbReference>
<dbReference type="PANTHER" id="PTHR34385">
    <property type="entry name" value="D-ALANYL-D-ALANINE CARBOXYPEPTIDASE"/>
    <property type="match status" value="1"/>
</dbReference>
<dbReference type="GO" id="GO:0004180">
    <property type="term" value="F:carboxypeptidase activity"/>
    <property type="evidence" value="ECO:0007669"/>
    <property type="project" value="UniProtKB-KW"/>
</dbReference>
<dbReference type="Gene3D" id="3.30.1380.10">
    <property type="match status" value="1"/>
</dbReference>
<dbReference type="PROSITE" id="PS51257">
    <property type="entry name" value="PROKAR_LIPOPROTEIN"/>
    <property type="match status" value="1"/>
</dbReference>
<reference evidence="4" key="1">
    <citation type="submission" date="2016-10" db="EMBL/GenBank/DDBJ databases">
        <authorList>
            <person name="Varghese N."/>
            <person name="Submissions S."/>
        </authorList>
    </citation>
    <scope>NUCLEOTIDE SEQUENCE [LARGE SCALE GENOMIC DNA]</scope>
    <source>
        <strain evidence="4">CGMCC 1.4250</strain>
    </source>
</reference>
<dbReference type="InterPro" id="IPR052179">
    <property type="entry name" value="DD-CPase-like"/>
</dbReference>
<dbReference type="OrthoDB" id="9792074at2"/>
<dbReference type="Pfam" id="PF02557">
    <property type="entry name" value="VanY"/>
    <property type="match status" value="1"/>
</dbReference>
<keyword evidence="3" id="KW-0645">Protease</keyword>
<keyword evidence="3" id="KW-0378">Hydrolase</keyword>
<name>A0A1I4HGP5_9BACI</name>
<dbReference type="STRING" id="334253.SAMN04487943_101403"/>
<dbReference type="InterPro" id="IPR003709">
    <property type="entry name" value="VanY-like_core_dom"/>
</dbReference>
<dbReference type="SUPFAM" id="SSF55166">
    <property type="entry name" value="Hedgehog/DD-peptidase"/>
    <property type="match status" value="1"/>
</dbReference>
<organism evidence="3 4">
    <name type="scientific">Gracilibacillus orientalis</name>
    <dbReference type="NCBI Taxonomy" id="334253"/>
    <lineage>
        <taxon>Bacteria</taxon>
        <taxon>Bacillati</taxon>
        <taxon>Bacillota</taxon>
        <taxon>Bacilli</taxon>
        <taxon>Bacillales</taxon>
        <taxon>Bacillaceae</taxon>
        <taxon>Gracilibacillus</taxon>
    </lineage>
</organism>
<dbReference type="InterPro" id="IPR009045">
    <property type="entry name" value="Zn_M74/Hedgehog-like"/>
</dbReference>
<keyword evidence="3" id="KW-0121">Carboxypeptidase</keyword>
<dbReference type="EMBL" id="FOTR01000001">
    <property type="protein sequence ID" value="SFL40863.1"/>
    <property type="molecule type" value="Genomic_DNA"/>
</dbReference>
<accession>A0A1I4HGP5</accession>
<dbReference type="PANTHER" id="PTHR34385:SF1">
    <property type="entry name" value="PEPTIDOGLYCAN L-ALANYL-D-GLUTAMATE ENDOPEPTIDASE CWLK"/>
    <property type="match status" value="1"/>
</dbReference>
<evidence type="ECO:0000313" key="4">
    <source>
        <dbReference type="Proteomes" id="UP000198565"/>
    </source>
</evidence>
<proteinExistence type="predicted"/>
<dbReference type="AlphaFoldDB" id="A0A1I4HGP5"/>
<feature type="region of interest" description="Disordered" evidence="1">
    <location>
        <begin position="26"/>
        <end position="86"/>
    </location>
</feature>
<keyword evidence="4" id="KW-1185">Reference proteome</keyword>